<sequence length="355" mass="39933">MDILTGLAVDYHVISSFCQKDLVIRHLGPDVRNELACQPDRETAEELLTNTVAMEFYHCRQGVYETIRHFSHRLNRAFTLLKAGHDRDGAGPFPESQLRDQFIAGEEAEEGPVSQAAVSAGTALTATTASEPSEISLVLDQLRSLTERMERLEARNHLLPACSEQQERRRGQHRNEMRCNHCQQASHFARNCRAPVPRSLKDSKSPCDIDVSVDGTYMTKDTHQRFGVVTETGCVSGKVMDTSVHLNSVKAVTIGQKRIETQPEEYRKWLEAHPPLYEASHEGSSGSMEANVQYKSKEFLHHMSQLANSFKFELCYFGGAWKEHFHTISSSKLCSTRSTLHIVIALISAIMLFTK</sequence>
<proteinExistence type="predicted"/>
<protein>
    <recommendedName>
        <fullName evidence="3">CCHC-type domain-containing protein</fullName>
    </recommendedName>
</protein>
<accession>A0AAE0Y489</accession>
<reference evidence="1" key="1">
    <citation type="journal article" date="2023" name="G3 (Bethesda)">
        <title>A reference genome for the long-term kleptoplast-retaining sea slug Elysia crispata morphotype clarki.</title>
        <authorList>
            <person name="Eastman K.E."/>
            <person name="Pendleton A.L."/>
            <person name="Shaikh M.A."/>
            <person name="Suttiyut T."/>
            <person name="Ogas R."/>
            <person name="Tomko P."/>
            <person name="Gavelis G."/>
            <person name="Widhalm J.R."/>
            <person name="Wisecaver J.H."/>
        </authorList>
    </citation>
    <scope>NUCLEOTIDE SEQUENCE</scope>
    <source>
        <strain evidence="1">ECLA1</strain>
    </source>
</reference>
<evidence type="ECO:0000313" key="1">
    <source>
        <dbReference type="EMBL" id="KAK3731600.1"/>
    </source>
</evidence>
<dbReference type="GO" id="GO:0008270">
    <property type="term" value="F:zinc ion binding"/>
    <property type="evidence" value="ECO:0007669"/>
    <property type="project" value="InterPro"/>
</dbReference>
<keyword evidence="2" id="KW-1185">Reference proteome</keyword>
<comment type="caution">
    <text evidence="1">The sequence shown here is derived from an EMBL/GenBank/DDBJ whole genome shotgun (WGS) entry which is preliminary data.</text>
</comment>
<organism evidence="1 2">
    <name type="scientific">Elysia crispata</name>
    <name type="common">lettuce slug</name>
    <dbReference type="NCBI Taxonomy" id="231223"/>
    <lineage>
        <taxon>Eukaryota</taxon>
        <taxon>Metazoa</taxon>
        <taxon>Spiralia</taxon>
        <taxon>Lophotrochozoa</taxon>
        <taxon>Mollusca</taxon>
        <taxon>Gastropoda</taxon>
        <taxon>Heterobranchia</taxon>
        <taxon>Euthyneura</taxon>
        <taxon>Panpulmonata</taxon>
        <taxon>Sacoglossa</taxon>
        <taxon>Placobranchoidea</taxon>
        <taxon>Plakobranchidae</taxon>
        <taxon>Elysia</taxon>
    </lineage>
</organism>
<name>A0AAE0Y489_9GAST</name>
<evidence type="ECO:0008006" key="3">
    <source>
        <dbReference type="Google" id="ProtNLM"/>
    </source>
</evidence>
<dbReference type="AlphaFoldDB" id="A0AAE0Y489"/>
<dbReference type="Proteomes" id="UP001283361">
    <property type="component" value="Unassembled WGS sequence"/>
</dbReference>
<evidence type="ECO:0000313" key="2">
    <source>
        <dbReference type="Proteomes" id="UP001283361"/>
    </source>
</evidence>
<dbReference type="GO" id="GO:0003676">
    <property type="term" value="F:nucleic acid binding"/>
    <property type="evidence" value="ECO:0007669"/>
    <property type="project" value="InterPro"/>
</dbReference>
<dbReference type="EMBL" id="JAWDGP010006995">
    <property type="protein sequence ID" value="KAK3731600.1"/>
    <property type="molecule type" value="Genomic_DNA"/>
</dbReference>
<gene>
    <name evidence="1" type="ORF">RRG08_007679</name>
</gene>
<dbReference type="SUPFAM" id="SSF57756">
    <property type="entry name" value="Retrovirus zinc finger-like domains"/>
    <property type="match status" value="1"/>
</dbReference>
<dbReference type="InterPro" id="IPR036875">
    <property type="entry name" value="Znf_CCHC_sf"/>
</dbReference>